<accession>A0A161J9L6</accession>
<keyword evidence="9" id="KW-1185">Reference proteome</keyword>
<evidence type="ECO:0000313" key="9">
    <source>
        <dbReference type="Proteomes" id="UP000077255"/>
    </source>
</evidence>
<sequence length="174" mass="19320">MTDTAPPDVNALARGYGRAVYLAAYRVLGDAGQAEDVQQDVFLRLLEKPPTDVASWPAYLAAMATRQAIDRLRSRHRWRRLRPLWKAAEPEAADTVEADAEQAERARRLRDALARLKPQHAECFVLRHLHGMDTAAIARATGLTANHVGVCLHRAAQALESMLNDHARSAQEVL</sequence>
<dbReference type="InterPro" id="IPR007627">
    <property type="entry name" value="RNA_pol_sigma70_r2"/>
</dbReference>
<dbReference type="RefSeq" id="WP_063672931.1">
    <property type="nucleotide sequence ID" value="NZ_CP014841.1"/>
</dbReference>
<protein>
    <submittedName>
        <fullName evidence="8">Uncharacterized protein</fullName>
    </submittedName>
</protein>
<keyword evidence="4" id="KW-0238">DNA-binding</keyword>
<evidence type="ECO:0000256" key="5">
    <source>
        <dbReference type="ARBA" id="ARBA00023163"/>
    </source>
</evidence>
<comment type="similarity">
    <text evidence="1">Belongs to the sigma-70 factor family. ECF subfamily.</text>
</comment>
<dbReference type="GO" id="GO:0006352">
    <property type="term" value="P:DNA-templated transcription initiation"/>
    <property type="evidence" value="ECO:0007669"/>
    <property type="project" value="InterPro"/>
</dbReference>
<dbReference type="InterPro" id="IPR013325">
    <property type="entry name" value="RNA_pol_sigma_r2"/>
</dbReference>
<keyword evidence="2" id="KW-0805">Transcription regulation</keyword>
<dbReference type="PATRIC" id="fig|445710.3.peg.2325"/>
<dbReference type="KEGG" id="dtx:ATSB10_23310"/>
<dbReference type="EMBL" id="CP014841">
    <property type="protein sequence ID" value="AND69785.1"/>
    <property type="molecule type" value="Genomic_DNA"/>
</dbReference>
<evidence type="ECO:0000313" key="8">
    <source>
        <dbReference type="EMBL" id="AND69785.1"/>
    </source>
</evidence>
<keyword evidence="3" id="KW-0731">Sigma factor</keyword>
<dbReference type="Proteomes" id="UP000077255">
    <property type="component" value="Chromosome"/>
</dbReference>
<dbReference type="GO" id="GO:0003677">
    <property type="term" value="F:DNA binding"/>
    <property type="evidence" value="ECO:0007669"/>
    <property type="project" value="UniProtKB-KW"/>
</dbReference>
<feature type="domain" description="RNA polymerase sigma-70 region 2" evidence="6">
    <location>
        <begin position="13"/>
        <end position="77"/>
    </location>
</feature>
<dbReference type="PANTHER" id="PTHR43133">
    <property type="entry name" value="RNA POLYMERASE ECF-TYPE SIGMA FACTO"/>
    <property type="match status" value="1"/>
</dbReference>
<dbReference type="AlphaFoldDB" id="A0A161J9L6"/>
<reference evidence="8 9" key="1">
    <citation type="submission" date="2016-02" db="EMBL/GenBank/DDBJ databases">
        <title>Complete genome sequencing and analysis of ATSB10, Dyella thiooxydans isolated from rhizosphere soil of sunflower (Helianthus annuus L.).</title>
        <authorList>
            <person name="Lee Y."/>
            <person name="Hwangbo K."/>
            <person name="Chung H."/>
            <person name="Yoo J."/>
            <person name="Kim K.Y."/>
            <person name="Sa T.M."/>
            <person name="Um Y."/>
            <person name="Madhaiyan M."/>
        </authorList>
    </citation>
    <scope>NUCLEOTIDE SEQUENCE [LARGE SCALE GENOMIC DNA]</scope>
    <source>
        <strain evidence="8 9">ATSB10</strain>
    </source>
</reference>
<dbReference type="Pfam" id="PF08281">
    <property type="entry name" value="Sigma70_r4_2"/>
    <property type="match status" value="1"/>
</dbReference>
<dbReference type="PANTHER" id="PTHR43133:SF8">
    <property type="entry name" value="RNA POLYMERASE SIGMA FACTOR HI_1459-RELATED"/>
    <property type="match status" value="1"/>
</dbReference>
<dbReference type="InterPro" id="IPR014284">
    <property type="entry name" value="RNA_pol_sigma-70_dom"/>
</dbReference>
<gene>
    <name evidence="8" type="ORF">ATSB10_23310</name>
</gene>
<dbReference type="SUPFAM" id="SSF88946">
    <property type="entry name" value="Sigma2 domain of RNA polymerase sigma factors"/>
    <property type="match status" value="1"/>
</dbReference>
<evidence type="ECO:0000256" key="1">
    <source>
        <dbReference type="ARBA" id="ARBA00010641"/>
    </source>
</evidence>
<keyword evidence="5" id="KW-0804">Transcription</keyword>
<name>A0A161J9L6_9GAMM</name>
<organism evidence="8 9">
    <name type="scientific">Dyella thiooxydans</name>
    <dbReference type="NCBI Taxonomy" id="445710"/>
    <lineage>
        <taxon>Bacteria</taxon>
        <taxon>Pseudomonadati</taxon>
        <taxon>Pseudomonadota</taxon>
        <taxon>Gammaproteobacteria</taxon>
        <taxon>Lysobacterales</taxon>
        <taxon>Rhodanobacteraceae</taxon>
        <taxon>Dyella</taxon>
    </lineage>
</organism>
<dbReference type="GO" id="GO:0016987">
    <property type="term" value="F:sigma factor activity"/>
    <property type="evidence" value="ECO:0007669"/>
    <property type="project" value="UniProtKB-KW"/>
</dbReference>
<dbReference type="STRING" id="445710.ATSB10_23310"/>
<dbReference type="InterPro" id="IPR013324">
    <property type="entry name" value="RNA_pol_sigma_r3/r4-like"/>
</dbReference>
<dbReference type="Pfam" id="PF04542">
    <property type="entry name" value="Sigma70_r2"/>
    <property type="match status" value="1"/>
</dbReference>
<dbReference type="Gene3D" id="1.10.10.10">
    <property type="entry name" value="Winged helix-like DNA-binding domain superfamily/Winged helix DNA-binding domain"/>
    <property type="match status" value="1"/>
</dbReference>
<evidence type="ECO:0000256" key="4">
    <source>
        <dbReference type="ARBA" id="ARBA00023125"/>
    </source>
</evidence>
<proteinExistence type="inferred from homology"/>
<evidence type="ECO:0000256" key="2">
    <source>
        <dbReference type="ARBA" id="ARBA00023015"/>
    </source>
</evidence>
<dbReference type="NCBIfam" id="TIGR02937">
    <property type="entry name" value="sigma70-ECF"/>
    <property type="match status" value="1"/>
</dbReference>
<evidence type="ECO:0000259" key="7">
    <source>
        <dbReference type="Pfam" id="PF08281"/>
    </source>
</evidence>
<dbReference type="SUPFAM" id="SSF88659">
    <property type="entry name" value="Sigma3 and sigma4 domains of RNA polymerase sigma factors"/>
    <property type="match status" value="1"/>
</dbReference>
<dbReference type="InterPro" id="IPR013249">
    <property type="entry name" value="RNA_pol_sigma70_r4_t2"/>
</dbReference>
<dbReference type="InterPro" id="IPR036388">
    <property type="entry name" value="WH-like_DNA-bd_sf"/>
</dbReference>
<evidence type="ECO:0000256" key="3">
    <source>
        <dbReference type="ARBA" id="ARBA00023082"/>
    </source>
</evidence>
<dbReference type="Gene3D" id="1.10.1740.10">
    <property type="match status" value="1"/>
</dbReference>
<dbReference type="InterPro" id="IPR039425">
    <property type="entry name" value="RNA_pol_sigma-70-like"/>
</dbReference>
<feature type="domain" description="RNA polymerase sigma factor 70 region 4 type 2" evidence="7">
    <location>
        <begin position="107"/>
        <end position="159"/>
    </location>
</feature>
<evidence type="ECO:0000259" key="6">
    <source>
        <dbReference type="Pfam" id="PF04542"/>
    </source>
</evidence>